<dbReference type="AlphaFoldDB" id="H8GXG9"/>
<dbReference type="STRING" id="745776.DGo_CA0702"/>
<dbReference type="HOGENOM" id="CLU_1213192_0_0_0"/>
<dbReference type="Proteomes" id="UP000007575">
    <property type="component" value="Chromosome"/>
</dbReference>
<dbReference type="EMBL" id="CP002191">
    <property type="protein sequence ID" value="AFD24629.1"/>
    <property type="molecule type" value="Genomic_DNA"/>
</dbReference>
<dbReference type="PATRIC" id="fig|745776.4.peg.719"/>
<dbReference type="KEGG" id="dgo:DGo_CA0702"/>
<dbReference type="RefSeq" id="WP_014684112.1">
    <property type="nucleotide sequence ID" value="NC_017790.1"/>
</dbReference>
<evidence type="ECO:0000313" key="2">
    <source>
        <dbReference type="EMBL" id="AFD24629.1"/>
    </source>
</evidence>
<keyword evidence="3" id="KW-1185">Reference proteome</keyword>
<dbReference type="OrthoDB" id="71129at2"/>
<evidence type="ECO:0000313" key="3">
    <source>
        <dbReference type="Proteomes" id="UP000007575"/>
    </source>
</evidence>
<reference evidence="2 3" key="1">
    <citation type="journal article" date="2012" name="PLoS ONE">
        <title>Genome sequence and transcriptome analysis of the radioresistant bacterium Deinococcus gobiensis: insights into the extreme environmental adaptations.</title>
        <authorList>
            <person name="Yuan M."/>
            <person name="Chen M."/>
            <person name="Zhang W."/>
            <person name="Lu W."/>
            <person name="Wang J."/>
            <person name="Yang M."/>
            <person name="Zhao P."/>
            <person name="Tang R."/>
            <person name="Li X."/>
            <person name="Hao Y."/>
            <person name="Zhou Z."/>
            <person name="Zhan Y."/>
            <person name="Yu H."/>
            <person name="Teng C."/>
            <person name="Yan Y."/>
            <person name="Ping S."/>
            <person name="Wang Y."/>
            <person name="Lin M."/>
        </authorList>
    </citation>
    <scope>NUCLEOTIDE SEQUENCE [LARGE SCALE GENOMIC DNA]</scope>
    <source>
        <strain evidence="2 3">I-0</strain>
    </source>
</reference>
<accession>H8GXG9</accession>
<evidence type="ECO:0000256" key="1">
    <source>
        <dbReference type="SAM" id="MobiDB-lite"/>
    </source>
</evidence>
<name>H8GXG9_DEIGI</name>
<proteinExistence type="predicted"/>
<protein>
    <submittedName>
        <fullName evidence="2">Lea76/Lea29-like desiccation resistance protein</fullName>
    </submittedName>
</protein>
<sequence length="228" mass="25246">MTQLSDHLHDLQDTVHNAQNHLQHRLAAGAAKGALKTQAHLAATVARQQKDIHRLEAQVERLRHERSGGFPWGLVLVAGGVYALYRTNPGFRDQAQRLVKRFIPGVEGNLARAADAAKDAAHDLVDGNDPRDALRDAGKELRHAGEKAADQAGDKLRDLKHQAQDGAQDLKRDLQRGGDDLHRTGDRAADQAGDKLRDLKDQAQDGLRDLKRDAQRTANHVRDDLRRN</sequence>
<organism evidence="2 3">
    <name type="scientific">Deinococcus gobiensis (strain DSM 21396 / JCM 16679 / CGMCC 1.7299 / I-0)</name>
    <dbReference type="NCBI Taxonomy" id="745776"/>
    <lineage>
        <taxon>Bacteria</taxon>
        <taxon>Thermotogati</taxon>
        <taxon>Deinococcota</taxon>
        <taxon>Deinococci</taxon>
        <taxon>Deinococcales</taxon>
        <taxon>Deinococcaceae</taxon>
        <taxon>Deinococcus</taxon>
    </lineage>
</organism>
<gene>
    <name evidence="2" type="ordered locus">DGo_CA0702</name>
</gene>
<feature type="region of interest" description="Disordered" evidence="1">
    <location>
        <begin position="175"/>
        <end position="228"/>
    </location>
</feature>